<dbReference type="InterPro" id="IPR011917">
    <property type="entry name" value="ABC_transpr_lipidA"/>
</dbReference>
<evidence type="ECO:0000256" key="4">
    <source>
        <dbReference type="ARBA" id="ARBA00022692"/>
    </source>
</evidence>
<feature type="transmembrane region" description="Helical" evidence="11">
    <location>
        <begin position="198"/>
        <end position="215"/>
    </location>
</feature>
<keyword evidence="15" id="KW-1185">Reference proteome</keyword>
<evidence type="ECO:0000256" key="10">
    <source>
        <dbReference type="ARBA" id="ARBA00023136"/>
    </source>
</evidence>
<reference evidence="14 15" key="1">
    <citation type="submission" date="2023-10" db="EMBL/GenBank/DDBJ databases">
        <title>Two novel species belonging to the OM43/NOR5 clade.</title>
        <authorList>
            <person name="Park M."/>
        </authorList>
    </citation>
    <scope>NUCLEOTIDE SEQUENCE [LARGE SCALE GENOMIC DNA]</scope>
    <source>
        <strain evidence="14 15">IMCC43200</strain>
    </source>
</reference>
<dbReference type="InterPro" id="IPR039421">
    <property type="entry name" value="Type_1_exporter"/>
</dbReference>
<dbReference type="Gene3D" id="1.20.1560.10">
    <property type="entry name" value="ABC transporter type 1, transmembrane domain"/>
    <property type="match status" value="1"/>
</dbReference>
<accession>A0ABZ0I556</accession>
<feature type="domain" description="ABC transporter" evidence="12">
    <location>
        <begin position="372"/>
        <end position="608"/>
    </location>
</feature>
<dbReference type="InterPro" id="IPR003439">
    <property type="entry name" value="ABC_transporter-like_ATP-bd"/>
</dbReference>
<comment type="subcellular location">
    <subcellularLocation>
        <location evidence="1">Cell membrane</location>
        <topology evidence="1">Multi-pass membrane protein</topology>
    </subcellularLocation>
</comment>
<keyword evidence="5" id="KW-0547">Nucleotide-binding</keyword>
<feature type="transmembrane region" description="Helical" evidence="11">
    <location>
        <begin position="30"/>
        <end position="47"/>
    </location>
</feature>
<keyword evidence="8 11" id="KW-1133">Transmembrane helix</keyword>
<evidence type="ECO:0000256" key="7">
    <source>
        <dbReference type="ARBA" id="ARBA00022967"/>
    </source>
</evidence>
<evidence type="ECO:0000256" key="6">
    <source>
        <dbReference type="ARBA" id="ARBA00022840"/>
    </source>
</evidence>
<dbReference type="InterPro" id="IPR027417">
    <property type="entry name" value="P-loop_NTPase"/>
</dbReference>
<evidence type="ECO:0000256" key="8">
    <source>
        <dbReference type="ARBA" id="ARBA00022989"/>
    </source>
</evidence>
<dbReference type="Gene3D" id="3.40.50.300">
    <property type="entry name" value="P-loop containing nucleotide triphosphate hydrolases"/>
    <property type="match status" value="1"/>
</dbReference>
<evidence type="ECO:0000256" key="5">
    <source>
        <dbReference type="ARBA" id="ARBA00022741"/>
    </source>
</evidence>
<dbReference type="InterPro" id="IPR003593">
    <property type="entry name" value="AAA+_ATPase"/>
</dbReference>
<evidence type="ECO:0000313" key="14">
    <source>
        <dbReference type="EMBL" id="WOJ94632.1"/>
    </source>
</evidence>
<evidence type="ECO:0000256" key="3">
    <source>
        <dbReference type="ARBA" id="ARBA00022475"/>
    </source>
</evidence>
<evidence type="ECO:0000259" key="12">
    <source>
        <dbReference type="PROSITE" id="PS50893"/>
    </source>
</evidence>
<keyword evidence="6" id="KW-0067">ATP-binding</keyword>
<keyword evidence="2" id="KW-0813">Transport</keyword>
<evidence type="ECO:0000256" key="1">
    <source>
        <dbReference type="ARBA" id="ARBA00004651"/>
    </source>
</evidence>
<dbReference type="PANTHER" id="PTHR43394">
    <property type="entry name" value="ATP-DEPENDENT PERMEASE MDL1, MITOCHONDRIAL"/>
    <property type="match status" value="1"/>
</dbReference>
<dbReference type="SMART" id="SM00382">
    <property type="entry name" value="AAA"/>
    <property type="match status" value="1"/>
</dbReference>
<dbReference type="NCBIfam" id="TIGR02203">
    <property type="entry name" value="MsbA_lipidA"/>
    <property type="match status" value="1"/>
</dbReference>
<keyword evidence="7" id="KW-1278">Translocase</keyword>
<keyword evidence="4 11" id="KW-0812">Transmembrane</keyword>
<dbReference type="PROSITE" id="PS50893">
    <property type="entry name" value="ABC_TRANSPORTER_2"/>
    <property type="match status" value="1"/>
</dbReference>
<evidence type="ECO:0000256" key="2">
    <source>
        <dbReference type="ARBA" id="ARBA00022448"/>
    </source>
</evidence>
<sequence length="612" mass="66512">MDTDSPQPDAPLPRSGLRTYARLLRYVRPLWPAFLLSMFGFILYALTQSAFAGLMQYLPAAFEGNTLGGSAVTGVDTLRSWERRLGLDQAANVRSFLPLALIAIVTVRGIGSYLGSYYITYVARHVVNQLRLDVFAHINTLPAAYLAQRNSAELISLITFNIEQVAAAASTAIKVIVREGLTVIALLGYIFYLNWKLSLMFVVLAPFIGGIISLASSQFKKYSRRIQDSMGGITRVAAEAIRGFPVVRGFGGTASENARFAERSRYALNQDLKLARVNEISTPIIQWLTYSALAGLFWFGLDPALRGSMDAGQFLAYITAASLVAKPLRQLTQVNARIQRGIAAAESVFEVLDEETESDSGRALQAAPKGAYELRDLHFRYPGSDEDALRGISLNLAAGETLALVGRSGSGKTTLANLLAAQFPSPPNSLLLDGEPMESLMLTSLRRQIAFVSQHTTLFAASVRDNIAYGDLADASDDAINAALAQANALEFVQRLPGGLDTILREEGDDFSGGQRQRLALARAFLKNAPILILDEATSAQDAESEALIQQALQRILQGRTAVIIAHRLSTVEQADRIAVLDQGRVVELGTHAELLSKQGIYAQLHRQQLQA</sequence>
<gene>
    <name evidence="14" type="primary">msbA</name>
    <name evidence="14" type="ORF">R0135_05570</name>
</gene>
<dbReference type="Pfam" id="PF00005">
    <property type="entry name" value="ABC_tran"/>
    <property type="match status" value="1"/>
</dbReference>
<name>A0ABZ0I556_9GAMM</name>
<dbReference type="PROSITE" id="PS50929">
    <property type="entry name" value="ABC_TM1F"/>
    <property type="match status" value="1"/>
</dbReference>
<proteinExistence type="predicted"/>
<dbReference type="CDD" id="cd18552">
    <property type="entry name" value="ABC_6TM_MsbA_like"/>
    <property type="match status" value="1"/>
</dbReference>
<keyword evidence="3" id="KW-1003">Cell membrane</keyword>
<dbReference type="Pfam" id="PF00664">
    <property type="entry name" value="ABC_membrane"/>
    <property type="match status" value="1"/>
</dbReference>
<dbReference type="InterPro" id="IPR017871">
    <property type="entry name" value="ABC_transporter-like_CS"/>
</dbReference>
<dbReference type="InterPro" id="IPR011527">
    <property type="entry name" value="ABC1_TM_dom"/>
</dbReference>
<evidence type="ECO:0000256" key="11">
    <source>
        <dbReference type="SAM" id="Phobius"/>
    </source>
</evidence>
<dbReference type="RefSeq" id="WP_407349269.1">
    <property type="nucleotide sequence ID" value="NZ_CP136864.1"/>
</dbReference>
<organism evidence="14 15">
    <name type="scientific">Congregibacter variabilis</name>
    <dbReference type="NCBI Taxonomy" id="3081200"/>
    <lineage>
        <taxon>Bacteria</taxon>
        <taxon>Pseudomonadati</taxon>
        <taxon>Pseudomonadota</taxon>
        <taxon>Gammaproteobacteria</taxon>
        <taxon>Cellvibrionales</taxon>
        <taxon>Halieaceae</taxon>
        <taxon>Congregibacter</taxon>
    </lineage>
</organism>
<evidence type="ECO:0000313" key="15">
    <source>
        <dbReference type="Proteomes" id="UP001626537"/>
    </source>
</evidence>
<keyword evidence="9" id="KW-0445">Lipid transport</keyword>
<dbReference type="PROSITE" id="PS00211">
    <property type="entry name" value="ABC_TRANSPORTER_1"/>
    <property type="match status" value="1"/>
</dbReference>
<feature type="transmembrane region" description="Helical" evidence="11">
    <location>
        <begin position="175"/>
        <end position="192"/>
    </location>
</feature>
<dbReference type="EMBL" id="CP136864">
    <property type="protein sequence ID" value="WOJ94632.1"/>
    <property type="molecule type" value="Genomic_DNA"/>
</dbReference>
<dbReference type="Proteomes" id="UP001626537">
    <property type="component" value="Chromosome"/>
</dbReference>
<dbReference type="SUPFAM" id="SSF90123">
    <property type="entry name" value="ABC transporter transmembrane region"/>
    <property type="match status" value="1"/>
</dbReference>
<keyword evidence="10 11" id="KW-0472">Membrane</keyword>
<protein>
    <submittedName>
        <fullName evidence="14">Lipid A export permease/ATP-binding protein MsbA</fullName>
    </submittedName>
</protein>
<dbReference type="PANTHER" id="PTHR43394:SF1">
    <property type="entry name" value="ATP-BINDING CASSETTE SUB-FAMILY B MEMBER 10, MITOCHONDRIAL"/>
    <property type="match status" value="1"/>
</dbReference>
<dbReference type="SUPFAM" id="SSF52540">
    <property type="entry name" value="P-loop containing nucleoside triphosphate hydrolases"/>
    <property type="match status" value="1"/>
</dbReference>
<feature type="domain" description="ABC transmembrane type-1" evidence="13">
    <location>
        <begin position="35"/>
        <end position="340"/>
    </location>
</feature>
<dbReference type="InterPro" id="IPR036640">
    <property type="entry name" value="ABC1_TM_sf"/>
</dbReference>
<evidence type="ECO:0000259" key="13">
    <source>
        <dbReference type="PROSITE" id="PS50929"/>
    </source>
</evidence>
<evidence type="ECO:0000256" key="9">
    <source>
        <dbReference type="ARBA" id="ARBA00023055"/>
    </source>
</evidence>